<dbReference type="OrthoDB" id="115435at2759"/>
<comment type="caution">
    <text evidence="2">The sequence shown here is derived from an EMBL/GenBank/DDBJ whole genome shotgun (WGS) entry which is preliminary data.</text>
</comment>
<protein>
    <submittedName>
        <fullName evidence="2">TE: Gypsy retrotransposon integrase 1</fullName>
    </submittedName>
</protein>
<feature type="region of interest" description="Disordered" evidence="1">
    <location>
        <begin position="83"/>
        <end position="187"/>
    </location>
</feature>
<evidence type="ECO:0000313" key="3">
    <source>
        <dbReference type="Proteomes" id="UP000276133"/>
    </source>
</evidence>
<accession>A0A3M7PP43</accession>
<evidence type="ECO:0000256" key="1">
    <source>
        <dbReference type="SAM" id="MobiDB-lite"/>
    </source>
</evidence>
<keyword evidence="3" id="KW-1185">Reference proteome</keyword>
<reference evidence="2 3" key="1">
    <citation type="journal article" date="2018" name="Sci. Rep.">
        <title>Genomic signatures of local adaptation to the degree of environmental predictability in rotifers.</title>
        <authorList>
            <person name="Franch-Gras L."/>
            <person name="Hahn C."/>
            <person name="Garcia-Roger E.M."/>
            <person name="Carmona M.J."/>
            <person name="Serra M."/>
            <person name="Gomez A."/>
        </authorList>
    </citation>
    <scope>NUCLEOTIDE SEQUENCE [LARGE SCALE GENOMIC DNA]</scope>
    <source>
        <strain evidence="2">HYR1</strain>
    </source>
</reference>
<dbReference type="AlphaFoldDB" id="A0A3M7PP43"/>
<feature type="compositionally biased region" description="Basic residues" evidence="1">
    <location>
        <begin position="88"/>
        <end position="99"/>
    </location>
</feature>
<dbReference type="EMBL" id="REGN01009617">
    <property type="protein sequence ID" value="RNA00754.1"/>
    <property type="molecule type" value="Genomic_DNA"/>
</dbReference>
<proteinExistence type="predicted"/>
<evidence type="ECO:0000313" key="2">
    <source>
        <dbReference type="EMBL" id="RNA00754.1"/>
    </source>
</evidence>
<name>A0A3M7PP43_BRAPC</name>
<dbReference type="Proteomes" id="UP000276133">
    <property type="component" value="Unassembled WGS sequence"/>
</dbReference>
<feature type="non-terminal residue" evidence="2">
    <location>
        <position position="1"/>
    </location>
</feature>
<gene>
    <name evidence="2" type="ORF">BpHYR1_006765</name>
</gene>
<organism evidence="2 3">
    <name type="scientific">Brachionus plicatilis</name>
    <name type="common">Marine rotifer</name>
    <name type="synonym">Brachionus muelleri</name>
    <dbReference type="NCBI Taxonomy" id="10195"/>
    <lineage>
        <taxon>Eukaryota</taxon>
        <taxon>Metazoa</taxon>
        <taxon>Spiralia</taxon>
        <taxon>Gnathifera</taxon>
        <taxon>Rotifera</taxon>
        <taxon>Eurotatoria</taxon>
        <taxon>Monogononta</taxon>
        <taxon>Pseudotrocha</taxon>
        <taxon>Ploima</taxon>
        <taxon>Brachionidae</taxon>
        <taxon>Brachionus</taxon>
    </lineage>
</organism>
<sequence length="187" mass="21256">LVINDDTSQNPVDLPDVDNLSQDVVMVKFYVDELKEKRHEVYKCVAQNLTYEVGDLVLLNKPLIKKGQSKKLAPKWEGPFSIVEKSKTKPKRKQVKSRTSKSNGDVGTREVLDGPLPDTIAPEISESSDKQTTNVLEDSLESALESADKDEQYEPNHYLRKQTQQLPKGIRKSLRNRQPVDRYGYNS</sequence>